<proteinExistence type="predicted"/>
<dbReference type="GO" id="GO:0016757">
    <property type="term" value="F:glycosyltransferase activity"/>
    <property type="evidence" value="ECO:0007669"/>
    <property type="project" value="InterPro"/>
</dbReference>
<sequence>MAEENKKIKVAFLIGKFPAISETFIINQIADLQDRGMSVEIFSFDRGKTDNVSQRFFDYKMGEKTQYLDMPKNVVIRILKAIPKILRIFFIKPESLLKIFDFKKYGADAWNLKLLFFVEPFVGKEFDLVHCHFGKVANKYLTIREIVAPSQKFITTFYGYDVSIVFNQKPADYYDRLKKECSLFFVMSNNMKERIINHGFKSESIRVLPISVDVADYPFKERKLETGETINLLTVARFVEKKGIDDLLRAIAIVKEKTRKKFRMNIVGGGQMEDELKGLAKELKIEDVTDFKGYMKVEDLIKYFLDMHLYVQPSKTSKDGDME</sequence>
<dbReference type="InterPro" id="IPR001296">
    <property type="entry name" value="Glyco_trans_1"/>
</dbReference>
<evidence type="ECO:0000313" key="2">
    <source>
        <dbReference type="EMBL" id="KKQ70386.1"/>
    </source>
</evidence>
<dbReference type="AlphaFoldDB" id="A0A0G0MZU8"/>
<gene>
    <name evidence="2" type="ORF">US91_C0005G0091</name>
</gene>
<evidence type="ECO:0000259" key="1">
    <source>
        <dbReference type="Pfam" id="PF00534"/>
    </source>
</evidence>
<accession>A0A0G0MZU8</accession>
<name>A0A0G0MZU8_9BACT</name>
<dbReference type="EMBL" id="LBUU01000005">
    <property type="protein sequence ID" value="KKQ70386.1"/>
    <property type="molecule type" value="Genomic_DNA"/>
</dbReference>
<dbReference type="Pfam" id="PF00534">
    <property type="entry name" value="Glycos_transf_1"/>
    <property type="match status" value="1"/>
</dbReference>
<dbReference type="SUPFAM" id="SSF53756">
    <property type="entry name" value="UDP-Glycosyltransferase/glycogen phosphorylase"/>
    <property type="match status" value="1"/>
</dbReference>
<evidence type="ECO:0000313" key="3">
    <source>
        <dbReference type="Proteomes" id="UP000034022"/>
    </source>
</evidence>
<dbReference type="Gene3D" id="3.40.50.2000">
    <property type="entry name" value="Glycogen Phosphorylase B"/>
    <property type="match status" value="2"/>
</dbReference>
<keyword evidence="2" id="KW-0808">Transferase</keyword>
<reference evidence="2 3" key="1">
    <citation type="journal article" date="2015" name="Nature">
        <title>rRNA introns, odd ribosomes, and small enigmatic genomes across a large radiation of phyla.</title>
        <authorList>
            <person name="Brown C.T."/>
            <person name="Hug L.A."/>
            <person name="Thomas B.C."/>
            <person name="Sharon I."/>
            <person name="Castelle C.J."/>
            <person name="Singh A."/>
            <person name="Wilkins M.J."/>
            <person name="Williams K.H."/>
            <person name="Banfield J.F."/>
        </authorList>
    </citation>
    <scope>NUCLEOTIDE SEQUENCE [LARGE SCALE GENOMIC DNA]</scope>
</reference>
<dbReference type="PANTHER" id="PTHR45947:SF3">
    <property type="entry name" value="SULFOQUINOVOSYL TRANSFERASE SQD2"/>
    <property type="match status" value="1"/>
</dbReference>
<comment type="caution">
    <text evidence="2">The sequence shown here is derived from an EMBL/GenBank/DDBJ whole genome shotgun (WGS) entry which is preliminary data.</text>
</comment>
<dbReference type="PANTHER" id="PTHR45947">
    <property type="entry name" value="SULFOQUINOVOSYL TRANSFERASE SQD2"/>
    <property type="match status" value="1"/>
</dbReference>
<organism evidence="2 3">
    <name type="scientific">Candidatus Falkowbacteria bacterium GW2011_GWE1_38_31</name>
    <dbReference type="NCBI Taxonomy" id="1618638"/>
    <lineage>
        <taxon>Bacteria</taxon>
        <taxon>Candidatus Falkowiibacteriota</taxon>
    </lineage>
</organism>
<protein>
    <submittedName>
        <fullName evidence="2">Glycosyl transferase group 1</fullName>
    </submittedName>
</protein>
<feature type="domain" description="Glycosyl transferase family 1" evidence="1">
    <location>
        <begin position="225"/>
        <end position="316"/>
    </location>
</feature>
<dbReference type="Proteomes" id="UP000034022">
    <property type="component" value="Unassembled WGS sequence"/>
</dbReference>
<dbReference type="InterPro" id="IPR050194">
    <property type="entry name" value="Glycosyltransferase_grp1"/>
</dbReference>